<dbReference type="SUPFAM" id="SSF81383">
    <property type="entry name" value="F-box domain"/>
    <property type="match status" value="1"/>
</dbReference>
<feature type="domain" description="F-box" evidence="2">
    <location>
        <begin position="416"/>
        <end position="462"/>
    </location>
</feature>
<name>D7KNJ0_ARALL</name>
<protein>
    <submittedName>
        <fullName evidence="3">F-box family protein</fullName>
    </submittedName>
</protein>
<dbReference type="AlphaFoldDB" id="D7KNJ0"/>
<reference evidence="4" key="1">
    <citation type="journal article" date="2011" name="Nat. Genet.">
        <title>The Arabidopsis lyrata genome sequence and the basis of rapid genome size change.</title>
        <authorList>
            <person name="Hu T.T."/>
            <person name="Pattyn P."/>
            <person name="Bakker E.G."/>
            <person name="Cao J."/>
            <person name="Cheng J.-F."/>
            <person name="Clark R.M."/>
            <person name="Fahlgren N."/>
            <person name="Fawcett J.A."/>
            <person name="Grimwood J."/>
            <person name="Gundlach H."/>
            <person name="Haberer G."/>
            <person name="Hollister J.D."/>
            <person name="Ossowski S."/>
            <person name="Ottilar R.P."/>
            <person name="Salamov A.A."/>
            <person name="Schneeberger K."/>
            <person name="Spannagl M."/>
            <person name="Wang X."/>
            <person name="Yang L."/>
            <person name="Nasrallah M.E."/>
            <person name="Bergelson J."/>
            <person name="Carrington J.C."/>
            <person name="Gaut B.S."/>
            <person name="Schmutz J."/>
            <person name="Mayer K.F.X."/>
            <person name="Van de Peer Y."/>
            <person name="Grigoriev I.V."/>
            <person name="Nordborg M."/>
            <person name="Weigel D."/>
            <person name="Guo Y.-L."/>
        </authorList>
    </citation>
    <scope>NUCLEOTIDE SEQUENCE [LARGE SCALE GENOMIC DNA]</scope>
    <source>
        <strain evidence="4">cv. MN47</strain>
    </source>
</reference>
<dbReference type="eggNOG" id="ENOG502QTNJ">
    <property type="taxonomic scope" value="Eukaryota"/>
</dbReference>
<dbReference type="CDD" id="cd22165">
    <property type="entry name" value="F-box_AtSKIP22-like"/>
    <property type="match status" value="1"/>
</dbReference>
<dbReference type="Gene3D" id="1.20.1280.50">
    <property type="match status" value="1"/>
</dbReference>
<evidence type="ECO:0000259" key="2">
    <source>
        <dbReference type="PROSITE" id="PS50181"/>
    </source>
</evidence>
<dbReference type="PANTHER" id="PTHR47602">
    <property type="entry name" value="F-BOX PROTEIN SKIP22"/>
    <property type="match status" value="1"/>
</dbReference>
<dbReference type="Gene3D" id="3.40.1000.30">
    <property type="match status" value="1"/>
</dbReference>
<dbReference type="Gramene" id="scaffold_102715.1">
    <property type="protein sequence ID" value="scaffold_102715.1"/>
    <property type="gene ID" value="scaffold_102715.1"/>
</dbReference>
<keyword evidence="4" id="KW-1185">Reference proteome</keyword>
<dbReference type="EMBL" id="GL348713">
    <property type="protein sequence ID" value="EFH69565.1"/>
    <property type="molecule type" value="Genomic_DNA"/>
</dbReference>
<dbReference type="PROSITE" id="PS50181">
    <property type="entry name" value="FBOX"/>
    <property type="match status" value="1"/>
</dbReference>
<dbReference type="PANTHER" id="PTHR47602:SF2">
    <property type="entry name" value="F-BOX PROTEIN SKIP22"/>
    <property type="match status" value="1"/>
</dbReference>
<dbReference type="STRING" id="81972.D7KNJ0"/>
<evidence type="ECO:0000256" key="1">
    <source>
        <dbReference type="SAM" id="MobiDB-lite"/>
    </source>
</evidence>
<dbReference type="InterPro" id="IPR001810">
    <property type="entry name" value="F-box_dom"/>
</dbReference>
<dbReference type="Pfam" id="PF12937">
    <property type="entry name" value="F-box-like"/>
    <property type="match status" value="1"/>
</dbReference>
<organism evidence="4">
    <name type="scientific">Arabidopsis lyrata subsp. lyrata</name>
    <name type="common">Lyre-leaved rock-cress</name>
    <dbReference type="NCBI Taxonomy" id="81972"/>
    <lineage>
        <taxon>Eukaryota</taxon>
        <taxon>Viridiplantae</taxon>
        <taxon>Streptophyta</taxon>
        <taxon>Embryophyta</taxon>
        <taxon>Tracheophyta</taxon>
        <taxon>Spermatophyta</taxon>
        <taxon>Magnoliopsida</taxon>
        <taxon>eudicotyledons</taxon>
        <taxon>Gunneridae</taxon>
        <taxon>Pentapetalae</taxon>
        <taxon>rosids</taxon>
        <taxon>malvids</taxon>
        <taxon>Brassicales</taxon>
        <taxon>Brassicaceae</taxon>
        <taxon>Camelineae</taxon>
        <taxon>Arabidopsis</taxon>
    </lineage>
</organism>
<dbReference type="Proteomes" id="UP000008694">
    <property type="component" value="Unassembled WGS sequence"/>
</dbReference>
<proteinExistence type="predicted"/>
<dbReference type="SMART" id="SM00256">
    <property type="entry name" value="FBOX"/>
    <property type="match status" value="1"/>
</dbReference>
<dbReference type="ExpressionAtlas" id="D7KNJ0">
    <property type="expression patterns" value="baseline"/>
</dbReference>
<accession>D7KNJ0</accession>
<evidence type="ECO:0000313" key="4">
    <source>
        <dbReference type="Proteomes" id="UP000008694"/>
    </source>
</evidence>
<dbReference type="HOGENOM" id="CLU_037173_0_0_1"/>
<evidence type="ECO:0000313" key="3">
    <source>
        <dbReference type="EMBL" id="EFH69565.1"/>
    </source>
</evidence>
<sequence>MDNGTVILKMKREKGDLIRAIGVVIISHQSSVETIQFLIGFDGVLPTKSPCKIRSYLWAQRWPIIGNRLSLSLYARYFMSHDCTFRVEEDHKSVTVPRMKLRLRHHETRETLKLELADTDTLHDLRRRINPTAPSSVHLSLNRKDELITSSPEDTLRSLGLISGDLIYYSLEAGESSGWELRDYQTLAPQSESNQAIVHESMGIGFAEVDSNPNSGVEDPAEGSKGSNSGMDDPEPMDVEQLDMELAAAGSKRLSEPFFLKNVLLEKCGDTSELTTLALSVHAVMLESGFVLFDSGSDRFNFSKELLTVSLRYTLPELIKSEDTNTIESVTVKFQNLGPVVVVYGTVGGSSGRVHMNLDKRRFVPVIDLVMDTSKSDEEGSSSIYREVFMFWRMVKDCLVIPLLIGICDKAGLESPPCLMRLPSELKLKILELLPGVSIGNMACVCTEMRYLASDNDLWKQKCLEEVDNFVGTEAGDSVNWKARFATFWRQKQLAAASATFWRQNQLGRRNISMGRSTIRFPRIIGDPPFTWFNGDRMHGSIGIHPGQPARGLGGRTWGQQFTPRCNLGGLN</sequence>
<dbReference type="InterPro" id="IPR036047">
    <property type="entry name" value="F-box-like_dom_sf"/>
</dbReference>
<gene>
    <name evidence="3" type="ORF">ARALYDRAFT_889921</name>
</gene>
<feature type="region of interest" description="Disordered" evidence="1">
    <location>
        <begin position="208"/>
        <end position="237"/>
    </location>
</feature>